<proteinExistence type="inferred from homology"/>
<protein>
    <submittedName>
        <fullName evidence="5">Glycosyltransferase family 2 protein</fullName>
    </submittedName>
</protein>
<dbReference type="SUPFAM" id="SSF53448">
    <property type="entry name" value="Nucleotide-diphospho-sugar transferases"/>
    <property type="match status" value="1"/>
</dbReference>
<dbReference type="InterPro" id="IPR001173">
    <property type="entry name" value="Glyco_trans_2-like"/>
</dbReference>
<evidence type="ECO:0000256" key="3">
    <source>
        <dbReference type="ARBA" id="ARBA00022679"/>
    </source>
</evidence>
<sequence>MHRHPKASLVVLNYNSLEKLGPQTTDYLQSISETDYPNLEIVIVDNASTDGSLERIEEMFRDDARVKIIKLGQNLGYAGGNNGGARTASDDSKYLAFLNNDVVVEKDWLSKIIDVMEVDETIGAAQPKIMQLKNPELVDSLGGFVDRTGRAYDAGHGLRQPNTPQTPYQVFYARGAAIVVRKKLFEKLGGFDEDYFIYFEETDLCWRLRLLGYKVVAVPQSKIYHLGGGTTGGPKPEIVHLSRRNQLTTLVKNYSAPNVIRYATQLSLTYLLYSLLNVFRPGRMKLSVSVASAVLWNIANLKRTIRKRAVVQAMRRVSDEEIMKVMLTRERYDLLTSYLPRSY</sequence>
<evidence type="ECO:0000313" key="5">
    <source>
        <dbReference type="EMBL" id="HHM43990.1"/>
    </source>
</evidence>
<dbReference type="Pfam" id="PF00535">
    <property type="entry name" value="Glycos_transf_2"/>
    <property type="match status" value="1"/>
</dbReference>
<evidence type="ECO:0000256" key="2">
    <source>
        <dbReference type="ARBA" id="ARBA00022676"/>
    </source>
</evidence>
<keyword evidence="2" id="KW-0328">Glycosyltransferase</keyword>
<dbReference type="EMBL" id="DRXH01000058">
    <property type="protein sequence ID" value="HHM43990.1"/>
    <property type="molecule type" value="Genomic_DNA"/>
</dbReference>
<feature type="domain" description="Glycosyltransferase 2-like" evidence="4">
    <location>
        <begin position="8"/>
        <end position="126"/>
    </location>
</feature>
<dbReference type="GO" id="GO:0016757">
    <property type="term" value="F:glycosyltransferase activity"/>
    <property type="evidence" value="ECO:0007669"/>
    <property type="project" value="UniProtKB-KW"/>
</dbReference>
<evidence type="ECO:0000256" key="1">
    <source>
        <dbReference type="ARBA" id="ARBA00006739"/>
    </source>
</evidence>
<gene>
    <name evidence="5" type="ORF">ENM31_01655</name>
</gene>
<comment type="caution">
    <text evidence="5">The sequence shown here is derived from an EMBL/GenBank/DDBJ whole genome shotgun (WGS) entry which is preliminary data.</text>
</comment>
<keyword evidence="3 5" id="KW-0808">Transferase</keyword>
<dbReference type="PANTHER" id="PTHR43179:SF12">
    <property type="entry name" value="GALACTOFURANOSYLTRANSFERASE GLFT2"/>
    <property type="match status" value="1"/>
</dbReference>
<dbReference type="InterPro" id="IPR029044">
    <property type="entry name" value="Nucleotide-diphossugar_trans"/>
</dbReference>
<dbReference type="AlphaFoldDB" id="A0A7J3VSH1"/>
<accession>A0A7J3VSH1</accession>
<comment type="similarity">
    <text evidence="1">Belongs to the glycosyltransferase 2 family.</text>
</comment>
<evidence type="ECO:0000259" key="4">
    <source>
        <dbReference type="Pfam" id="PF00535"/>
    </source>
</evidence>
<dbReference type="CDD" id="cd04186">
    <property type="entry name" value="GT_2_like_c"/>
    <property type="match status" value="1"/>
</dbReference>
<organism evidence="5">
    <name type="scientific">Caldiarchaeum subterraneum</name>
    <dbReference type="NCBI Taxonomy" id="311458"/>
    <lineage>
        <taxon>Archaea</taxon>
        <taxon>Nitrososphaerota</taxon>
        <taxon>Candidatus Caldarchaeales</taxon>
        <taxon>Candidatus Caldarchaeaceae</taxon>
        <taxon>Candidatus Caldarchaeum</taxon>
    </lineage>
</organism>
<dbReference type="PANTHER" id="PTHR43179">
    <property type="entry name" value="RHAMNOSYLTRANSFERASE WBBL"/>
    <property type="match status" value="1"/>
</dbReference>
<name>A0A7J3VSH1_CALS0</name>
<dbReference type="Gene3D" id="3.90.550.10">
    <property type="entry name" value="Spore Coat Polysaccharide Biosynthesis Protein SpsA, Chain A"/>
    <property type="match status" value="1"/>
</dbReference>
<reference evidence="5" key="1">
    <citation type="journal article" date="2020" name="mSystems">
        <title>Genome- and Community-Level Interaction Insights into Carbon Utilization and Element Cycling Functions of Hydrothermarchaeota in Hydrothermal Sediment.</title>
        <authorList>
            <person name="Zhou Z."/>
            <person name="Liu Y."/>
            <person name="Xu W."/>
            <person name="Pan J."/>
            <person name="Luo Z.H."/>
            <person name="Li M."/>
        </authorList>
    </citation>
    <scope>NUCLEOTIDE SEQUENCE [LARGE SCALE GENOMIC DNA]</scope>
    <source>
        <strain evidence="5">SpSt-1074</strain>
    </source>
</reference>